<organism evidence="9 10">
    <name type="scientific">Tilletiopsis washingtonensis</name>
    <dbReference type="NCBI Taxonomy" id="58919"/>
    <lineage>
        <taxon>Eukaryota</taxon>
        <taxon>Fungi</taxon>
        <taxon>Dikarya</taxon>
        <taxon>Basidiomycota</taxon>
        <taxon>Ustilaginomycotina</taxon>
        <taxon>Exobasidiomycetes</taxon>
        <taxon>Entylomatales</taxon>
        <taxon>Entylomatales incertae sedis</taxon>
        <taxon>Tilletiopsis</taxon>
    </lineage>
</organism>
<evidence type="ECO:0000256" key="1">
    <source>
        <dbReference type="ARBA" id="ARBA00004141"/>
    </source>
</evidence>
<dbReference type="FunFam" id="1.20.1250.20:FF:000188">
    <property type="entry name" value="MFS general substrate transporter"/>
    <property type="match status" value="1"/>
</dbReference>
<keyword evidence="2" id="KW-0813">Transport</keyword>
<feature type="transmembrane region" description="Helical" evidence="7">
    <location>
        <begin position="381"/>
        <end position="402"/>
    </location>
</feature>
<evidence type="ECO:0000256" key="4">
    <source>
        <dbReference type="ARBA" id="ARBA00022989"/>
    </source>
</evidence>
<protein>
    <submittedName>
        <fullName evidence="9">MFS general substrate transporter</fullName>
    </submittedName>
</protein>
<keyword evidence="4 7" id="KW-1133">Transmembrane helix</keyword>
<dbReference type="Proteomes" id="UP000245946">
    <property type="component" value="Unassembled WGS sequence"/>
</dbReference>
<feature type="transmembrane region" description="Helical" evidence="7">
    <location>
        <begin position="448"/>
        <end position="470"/>
    </location>
</feature>
<reference evidence="9 10" key="1">
    <citation type="journal article" date="2018" name="Mol. Biol. Evol.">
        <title>Broad Genomic Sampling Reveals a Smut Pathogenic Ancestry of the Fungal Clade Ustilaginomycotina.</title>
        <authorList>
            <person name="Kijpornyongpan T."/>
            <person name="Mondo S.J."/>
            <person name="Barry K."/>
            <person name="Sandor L."/>
            <person name="Lee J."/>
            <person name="Lipzen A."/>
            <person name="Pangilinan J."/>
            <person name="LaButti K."/>
            <person name="Hainaut M."/>
            <person name="Henrissat B."/>
            <person name="Grigoriev I.V."/>
            <person name="Spatafora J.W."/>
            <person name="Aime M.C."/>
        </authorList>
    </citation>
    <scope>NUCLEOTIDE SEQUENCE [LARGE SCALE GENOMIC DNA]</scope>
    <source>
        <strain evidence="9 10">MCA 4186</strain>
    </source>
</reference>
<dbReference type="STRING" id="58919.A0A316Z175"/>
<keyword evidence="10" id="KW-1185">Reference proteome</keyword>
<dbReference type="Gene3D" id="1.20.1250.20">
    <property type="entry name" value="MFS general substrate transporter like domains"/>
    <property type="match status" value="2"/>
</dbReference>
<feature type="region of interest" description="Disordered" evidence="6">
    <location>
        <begin position="1"/>
        <end position="23"/>
    </location>
</feature>
<keyword evidence="3 7" id="KW-0812">Transmembrane</keyword>
<name>A0A316Z175_9BASI</name>
<feature type="transmembrane region" description="Helical" evidence="7">
    <location>
        <begin position="60"/>
        <end position="78"/>
    </location>
</feature>
<proteinExistence type="predicted"/>
<feature type="transmembrane region" description="Helical" evidence="7">
    <location>
        <begin position="126"/>
        <end position="145"/>
    </location>
</feature>
<dbReference type="PANTHER" id="PTHR43791:SF46">
    <property type="entry name" value="MAJOR FACILITATOR SUPERFAMILY (MFS) PROFILE DOMAIN-CONTAINING PROTEIN-RELATED"/>
    <property type="match status" value="1"/>
</dbReference>
<evidence type="ECO:0000313" key="10">
    <source>
        <dbReference type="Proteomes" id="UP000245946"/>
    </source>
</evidence>
<keyword evidence="5 7" id="KW-0472">Membrane</keyword>
<feature type="transmembrane region" description="Helical" evidence="7">
    <location>
        <begin position="151"/>
        <end position="174"/>
    </location>
</feature>
<dbReference type="InterPro" id="IPR011701">
    <property type="entry name" value="MFS"/>
</dbReference>
<sequence>MSHPAQQTPDSASFDEKKVDGLDGGAPVTTTLTAGVDEPEHSEHDVAETNRIMSKIDWRVLPVCAVLYLFSFLDRSAIGNAKTAGMNKSLKLTDSEYAGALSAFFALYCLLEVPSNILLKKYGAKIYLPCIVVLWGIIMMCTAFVKNFEGLLAMRILLGGFEAGLFPGVTWYISTLYPRRAIQLRIGMFFSAATIAGAFGGLLAYGLVHIRNTSMEPWSYIFLVEGILTIVAGVVSYWVLFDGHKDAKFLTEAEKEHMQYTLAHDATATPFNTSFQWKFVRAGLTDWKVYWSLLTYISCITPLYSIALTLPSILRISLGYDPIKSQLLTVPVYIVAALLVVVFAWGADRFENRSAGMIAGTSLSLVGWAILLTSHTPNVRYGATFLAAAGSYAAFPSIVALVSQNVASTTKRGVAIAIQVGVGGLAGTISSNIFPARTAPRYELACKINVAMNAVAILTSALNVLFLYIANKKKQRMLDSGEAQRIPREVLADMGDASPYFKYRY</sequence>
<dbReference type="GO" id="GO:0022857">
    <property type="term" value="F:transmembrane transporter activity"/>
    <property type="evidence" value="ECO:0007669"/>
    <property type="project" value="InterPro"/>
</dbReference>
<evidence type="ECO:0000259" key="8">
    <source>
        <dbReference type="PROSITE" id="PS50850"/>
    </source>
</evidence>
<dbReference type="AlphaFoldDB" id="A0A316Z175"/>
<dbReference type="EMBL" id="KZ819306">
    <property type="protein sequence ID" value="PWN95106.1"/>
    <property type="molecule type" value="Genomic_DNA"/>
</dbReference>
<dbReference type="InterPro" id="IPR036259">
    <property type="entry name" value="MFS_trans_sf"/>
</dbReference>
<feature type="transmembrane region" description="Helical" evidence="7">
    <location>
        <begin position="330"/>
        <end position="347"/>
    </location>
</feature>
<evidence type="ECO:0000256" key="7">
    <source>
        <dbReference type="SAM" id="Phobius"/>
    </source>
</evidence>
<dbReference type="InterPro" id="IPR020846">
    <property type="entry name" value="MFS_dom"/>
</dbReference>
<feature type="transmembrane region" description="Helical" evidence="7">
    <location>
        <begin position="289"/>
        <end position="310"/>
    </location>
</feature>
<feature type="transmembrane region" description="Helical" evidence="7">
    <location>
        <begin position="354"/>
        <end position="375"/>
    </location>
</feature>
<dbReference type="RefSeq" id="XP_025595385.1">
    <property type="nucleotide sequence ID" value="XM_025743400.1"/>
</dbReference>
<evidence type="ECO:0000313" key="9">
    <source>
        <dbReference type="EMBL" id="PWN95106.1"/>
    </source>
</evidence>
<evidence type="ECO:0000256" key="2">
    <source>
        <dbReference type="ARBA" id="ARBA00022448"/>
    </source>
</evidence>
<evidence type="ECO:0000256" key="5">
    <source>
        <dbReference type="ARBA" id="ARBA00023136"/>
    </source>
</evidence>
<dbReference type="GeneID" id="37270944"/>
<dbReference type="SUPFAM" id="SSF103473">
    <property type="entry name" value="MFS general substrate transporter"/>
    <property type="match status" value="1"/>
</dbReference>
<accession>A0A316Z175</accession>
<gene>
    <name evidence="9" type="ORF">FA09DRAFT_332290</name>
</gene>
<feature type="domain" description="Major facilitator superfamily (MFS) profile" evidence="8">
    <location>
        <begin position="60"/>
        <end position="472"/>
    </location>
</feature>
<feature type="transmembrane region" description="Helical" evidence="7">
    <location>
        <begin position="220"/>
        <end position="240"/>
    </location>
</feature>
<evidence type="ECO:0000256" key="3">
    <source>
        <dbReference type="ARBA" id="ARBA00022692"/>
    </source>
</evidence>
<dbReference type="PANTHER" id="PTHR43791">
    <property type="entry name" value="PERMEASE-RELATED"/>
    <property type="match status" value="1"/>
</dbReference>
<comment type="subcellular location">
    <subcellularLocation>
        <location evidence="1">Membrane</location>
        <topology evidence="1">Multi-pass membrane protein</topology>
    </subcellularLocation>
</comment>
<dbReference type="FunFam" id="1.20.1250.20:FF:000013">
    <property type="entry name" value="MFS general substrate transporter"/>
    <property type="match status" value="1"/>
</dbReference>
<feature type="compositionally biased region" description="Polar residues" evidence="6">
    <location>
        <begin position="1"/>
        <end position="11"/>
    </location>
</feature>
<evidence type="ECO:0000256" key="6">
    <source>
        <dbReference type="SAM" id="MobiDB-lite"/>
    </source>
</evidence>
<feature type="transmembrane region" description="Helical" evidence="7">
    <location>
        <begin position="414"/>
        <end position="436"/>
    </location>
</feature>
<dbReference type="OrthoDB" id="2985014at2759"/>
<dbReference type="PROSITE" id="PS50850">
    <property type="entry name" value="MFS"/>
    <property type="match status" value="1"/>
</dbReference>
<dbReference type="Pfam" id="PF07690">
    <property type="entry name" value="MFS_1"/>
    <property type="match status" value="1"/>
</dbReference>
<feature type="transmembrane region" description="Helical" evidence="7">
    <location>
        <begin position="186"/>
        <end position="208"/>
    </location>
</feature>
<feature type="transmembrane region" description="Helical" evidence="7">
    <location>
        <begin position="98"/>
        <end position="119"/>
    </location>
</feature>
<dbReference type="GO" id="GO:0016020">
    <property type="term" value="C:membrane"/>
    <property type="evidence" value="ECO:0007669"/>
    <property type="project" value="UniProtKB-SubCell"/>
</dbReference>